<feature type="region of interest" description="Disordered" evidence="1">
    <location>
        <begin position="29"/>
        <end position="86"/>
    </location>
</feature>
<dbReference type="Proteomes" id="UP000001075">
    <property type="component" value="Unassembled WGS sequence"/>
</dbReference>
<dbReference type="InParanoid" id="G3I921"/>
<reference evidence="3" key="1">
    <citation type="journal article" date="2011" name="Nat. Biotechnol.">
        <title>The genomic sequence of the Chinese hamster ovary (CHO)-K1 cell line.</title>
        <authorList>
            <person name="Xu X."/>
            <person name="Nagarajan H."/>
            <person name="Lewis N.E."/>
            <person name="Pan S."/>
            <person name="Cai Z."/>
            <person name="Liu X."/>
            <person name="Chen W."/>
            <person name="Xie M."/>
            <person name="Wang W."/>
            <person name="Hammond S."/>
            <person name="Andersen M.R."/>
            <person name="Neff N."/>
            <person name="Passarelli B."/>
            <person name="Koh W."/>
            <person name="Fan H.C."/>
            <person name="Wang J."/>
            <person name="Gui Y."/>
            <person name="Lee K.H."/>
            <person name="Betenbaugh M.J."/>
            <person name="Quake S.R."/>
            <person name="Famili I."/>
            <person name="Palsson B.O."/>
            <person name="Wang J."/>
        </authorList>
    </citation>
    <scope>NUCLEOTIDE SEQUENCE [LARGE SCALE GENOMIC DNA]</scope>
    <source>
        <strain evidence="3">CHO K1 cell line</strain>
    </source>
</reference>
<sequence length="99" mass="10861">MCRNTILPQARSHKPGVKKLGAAVAALAAKSEKGAAEKETADKKLEESRKPMYVWKWKKPAGKRGATTKKPDAGKKAEEKTTTEEKKPAIETIKICFIP</sequence>
<proteinExistence type="predicted"/>
<name>G3I921_CRIGR</name>
<dbReference type="AlphaFoldDB" id="G3I921"/>
<organism evidence="2 3">
    <name type="scientific">Cricetulus griseus</name>
    <name type="common">Chinese hamster</name>
    <name type="synonym">Cricetulus barabensis griseus</name>
    <dbReference type="NCBI Taxonomy" id="10029"/>
    <lineage>
        <taxon>Eukaryota</taxon>
        <taxon>Metazoa</taxon>
        <taxon>Chordata</taxon>
        <taxon>Craniata</taxon>
        <taxon>Vertebrata</taxon>
        <taxon>Euteleostomi</taxon>
        <taxon>Mammalia</taxon>
        <taxon>Eutheria</taxon>
        <taxon>Euarchontoglires</taxon>
        <taxon>Glires</taxon>
        <taxon>Rodentia</taxon>
        <taxon>Myomorpha</taxon>
        <taxon>Muroidea</taxon>
        <taxon>Cricetidae</taxon>
        <taxon>Cricetinae</taxon>
        <taxon>Cricetulus</taxon>
    </lineage>
</organism>
<protein>
    <submittedName>
        <fullName evidence="2">Uncharacterized protein</fullName>
    </submittedName>
</protein>
<evidence type="ECO:0000313" key="2">
    <source>
        <dbReference type="EMBL" id="EGW09818.1"/>
    </source>
</evidence>
<gene>
    <name evidence="2" type="ORF">I79_020055</name>
</gene>
<dbReference type="STRING" id="10029.G3I921"/>
<evidence type="ECO:0000256" key="1">
    <source>
        <dbReference type="SAM" id="MobiDB-lite"/>
    </source>
</evidence>
<dbReference type="EMBL" id="JH001557">
    <property type="protein sequence ID" value="EGW09818.1"/>
    <property type="molecule type" value="Genomic_DNA"/>
</dbReference>
<feature type="compositionally biased region" description="Basic and acidic residues" evidence="1">
    <location>
        <begin position="30"/>
        <end position="50"/>
    </location>
</feature>
<evidence type="ECO:0000313" key="3">
    <source>
        <dbReference type="Proteomes" id="UP000001075"/>
    </source>
</evidence>
<feature type="compositionally biased region" description="Basic and acidic residues" evidence="1">
    <location>
        <begin position="69"/>
        <end position="86"/>
    </location>
</feature>
<accession>G3I921</accession>